<evidence type="ECO:0000313" key="1">
    <source>
        <dbReference type="EMBL" id="OOP65325.1"/>
    </source>
</evidence>
<dbReference type="Proteomes" id="UP000189761">
    <property type="component" value="Unassembled WGS sequence"/>
</dbReference>
<dbReference type="AlphaFoldDB" id="A0A8E2LD19"/>
<feature type="non-terminal residue" evidence="1">
    <location>
        <position position="77"/>
    </location>
</feature>
<organism evidence="1 2">
    <name type="scientific">Heyndrickxia oleronia</name>
    <dbReference type="NCBI Taxonomy" id="38875"/>
    <lineage>
        <taxon>Bacteria</taxon>
        <taxon>Bacillati</taxon>
        <taxon>Bacillota</taxon>
        <taxon>Bacilli</taxon>
        <taxon>Bacillales</taxon>
        <taxon>Bacillaceae</taxon>
        <taxon>Heyndrickxia</taxon>
    </lineage>
</organism>
<dbReference type="EMBL" id="MTLA01000505">
    <property type="protein sequence ID" value="OOP65325.1"/>
    <property type="molecule type" value="Genomic_DNA"/>
</dbReference>
<accession>A0A8E2LD19</accession>
<dbReference type="InterPro" id="IPR042099">
    <property type="entry name" value="ANL_N_sf"/>
</dbReference>
<keyword evidence="2" id="KW-1185">Reference proteome</keyword>
<sequence length="77" mass="8818">MKREDLLAPKEYNIVEEIEKYASSPSKLAIKWVNELGETKEITYKELINKVTKTGNVFLENGLKKGDTILVIIPRII</sequence>
<dbReference type="Gene3D" id="3.40.50.12780">
    <property type="entry name" value="N-terminal domain of ligase-like"/>
    <property type="match status" value="1"/>
</dbReference>
<protein>
    <recommendedName>
        <fullName evidence="3">Acetyl-CoA synthetase</fullName>
    </recommendedName>
</protein>
<proteinExistence type="predicted"/>
<dbReference type="SUPFAM" id="SSF56801">
    <property type="entry name" value="Acetyl-CoA synthetase-like"/>
    <property type="match status" value="1"/>
</dbReference>
<evidence type="ECO:0008006" key="3">
    <source>
        <dbReference type="Google" id="ProtNLM"/>
    </source>
</evidence>
<reference evidence="1 2" key="1">
    <citation type="submission" date="2017-01" db="EMBL/GenBank/DDBJ databases">
        <title>Draft genome sequence of Bacillus oleronius.</title>
        <authorList>
            <person name="Allam M."/>
        </authorList>
    </citation>
    <scope>NUCLEOTIDE SEQUENCE [LARGE SCALE GENOMIC DNA]</scope>
    <source>
        <strain evidence="1 2">DSM 9356</strain>
    </source>
</reference>
<comment type="caution">
    <text evidence="1">The sequence shown here is derived from an EMBL/GenBank/DDBJ whole genome shotgun (WGS) entry which is preliminary data.</text>
</comment>
<name>A0A8E2LD19_9BACI</name>
<gene>
    <name evidence="1" type="ORF">BWZ43_25135</name>
</gene>
<evidence type="ECO:0000313" key="2">
    <source>
        <dbReference type="Proteomes" id="UP000189761"/>
    </source>
</evidence>